<protein>
    <recommendedName>
        <fullName evidence="2">DUF6594 domain-containing protein</fullName>
    </recommendedName>
</protein>
<proteinExistence type="predicted"/>
<feature type="transmembrane region" description="Helical" evidence="1">
    <location>
        <begin position="213"/>
        <end position="232"/>
    </location>
</feature>
<evidence type="ECO:0000259" key="2">
    <source>
        <dbReference type="Pfam" id="PF20237"/>
    </source>
</evidence>
<evidence type="ECO:0000313" key="3">
    <source>
        <dbReference type="EMBL" id="KAL2839821.1"/>
    </source>
</evidence>
<dbReference type="Proteomes" id="UP001610446">
    <property type="component" value="Unassembled WGS sequence"/>
</dbReference>
<feature type="transmembrane region" description="Helical" evidence="1">
    <location>
        <begin position="238"/>
        <end position="256"/>
    </location>
</feature>
<feature type="transmembrane region" description="Helical" evidence="1">
    <location>
        <begin position="187"/>
        <end position="206"/>
    </location>
</feature>
<organism evidence="3 4">
    <name type="scientific">Aspergillus pseudoustus</name>
    <dbReference type="NCBI Taxonomy" id="1810923"/>
    <lineage>
        <taxon>Eukaryota</taxon>
        <taxon>Fungi</taxon>
        <taxon>Dikarya</taxon>
        <taxon>Ascomycota</taxon>
        <taxon>Pezizomycotina</taxon>
        <taxon>Eurotiomycetes</taxon>
        <taxon>Eurotiomycetidae</taxon>
        <taxon>Eurotiales</taxon>
        <taxon>Aspergillaceae</taxon>
        <taxon>Aspergillus</taxon>
        <taxon>Aspergillus subgen. Nidulantes</taxon>
    </lineage>
</organism>
<dbReference type="EMBL" id="JBFXLU010000128">
    <property type="protein sequence ID" value="KAL2839821.1"/>
    <property type="molecule type" value="Genomic_DNA"/>
</dbReference>
<reference evidence="3 4" key="1">
    <citation type="submission" date="2024-07" db="EMBL/GenBank/DDBJ databases">
        <title>Section-level genome sequencing and comparative genomics of Aspergillus sections Usti and Cavernicolus.</title>
        <authorList>
            <consortium name="Lawrence Berkeley National Laboratory"/>
            <person name="Nybo J.L."/>
            <person name="Vesth T.C."/>
            <person name="Theobald S."/>
            <person name="Frisvad J.C."/>
            <person name="Larsen T.O."/>
            <person name="Kjaerboelling I."/>
            <person name="Rothschild-Mancinelli K."/>
            <person name="Lyhne E.K."/>
            <person name="Kogle M.E."/>
            <person name="Barry K."/>
            <person name="Clum A."/>
            <person name="Na H."/>
            <person name="Ledsgaard L."/>
            <person name="Lin J."/>
            <person name="Lipzen A."/>
            <person name="Kuo A."/>
            <person name="Riley R."/>
            <person name="Mondo S."/>
            <person name="Labutti K."/>
            <person name="Haridas S."/>
            <person name="Pangalinan J."/>
            <person name="Salamov A.A."/>
            <person name="Simmons B.A."/>
            <person name="Magnuson J.K."/>
            <person name="Chen J."/>
            <person name="Drula E."/>
            <person name="Henrissat B."/>
            <person name="Wiebenga A."/>
            <person name="Lubbers R.J."/>
            <person name="Gomes A.C."/>
            <person name="Makela M.R."/>
            <person name="Stajich J."/>
            <person name="Grigoriev I.V."/>
            <person name="Mortensen U.H."/>
            <person name="De Vries R.P."/>
            <person name="Baker S.E."/>
            <person name="Andersen M.R."/>
        </authorList>
    </citation>
    <scope>NUCLEOTIDE SEQUENCE [LARGE SCALE GENOMIC DNA]</scope>
    <source>
        <strain evidence="3 4">CBS 123904</strain>
    </source>
</reference>
<gene>
    <name evidence="3" type="ORF">BJY01DRAFT_250303</name>
</gene>
<keyword evidence="4" id="KW-1185">Reference proteome</keyword>
<dbReference type="InterPro" id="IPR046529">
    <property type="entry name" value="DUF6594"/>
</dbReference>
<comment type="caution">
    <text evidence="3">The sequence shown here is derived from an EMBL/GenBank/DDBJ whole genome shotgun (WGS) entry which is preliminary data.</text>
</comment>
<name>A0ABR4JIF3_9EURO</name>
<keyword evidence="1" id="KW-0472">Membrane</keyword>
<keyword evidence="1" id="KW-1133">Transmembrane helix</keyword>
<sequence>MDHTEWHDELEAAFWEDLIYEDYLGESRIPDRLDLRRMIQHGEMPDDTTFLNLATVQRIILCDLQKQIIDQVGVLQSREPNHKFDAKILHEMKTLMTDYAQAVRAWDLMVQHAENAGHQRSQDPFIITSKWPRISRVMAAAGILKTPDADNKTINQEVKVPNYDSIPFSRRSRTRKDHHTSAFLKRFIAALLGGVAVVGPMFIMVLHNDRTTTLSTASAAVVLFALMVASYSSAPPEVLWSVVAAYAAVMVVFVGANH</sequence>
<accession>A0ABR4JIF3</accession>
<feature type="domain" description="DUF6594" evidence="2">
    <location>
        <begin position="154"/>
        <end position="251"/>
    </location>
</feature>
<evidence type="ECO:0000313" key="4">
    <source>
        <dbReference type="Proteomes" id="UP001610446"/>
    </source>
</evidence>
<keyword evidence="1" id="KW-0812">Transmembrane</keyword>
<dbReference type="Pfam" id="PF20237">
    <property type="entry name" value="DUF6594"/>
    <property type="match status" value="1"/>
</dbReference>
<evidence type="ECO:0000256" key="1">
    <source>
        <dbReference type="SAM" id="Phobius"/>
    </source>
</evidence>